<evidence type="ECO:0000256" key="1">
    <source>
        <dbReference type="SAM" id="Phobius"/>
    </source>
</evidence>
<gene>
    <name evidence="2" type="ORF">G3T36_08460</name>
</gene>
<dbReference type="InterPro" id="IPR025495">
    <property type="entry name" value="DUF4386"/>
</dbReference>
<keyword evidence="3" id="KW-1185">Reference proteome</keyword>
<comment type="caution">
    <text evidence="2">The sequence shown here is derived from an EMBL/GenBank/DDBJ whole genome shotgun (WGS) entry which is preliminary data.</text>
</comment>
<feature type="transmembrane region" description="Helical" evidence="1">
    <location>
        <begin position="128"/>
        <end position="155"/>
    </location>
</feature>
<keyword evidence="1" id="KW-0812">Transmembrane</keyword>
<evidence type="ECO:0000313" key="3">
    <source>
        <dbReference type="Proteomes" id="UP000474967"/>
    </source>
</evidence>
<evidence type="ECO:0000313" key="2">
    <source>
        <dbReference type="EMBL" id="NEN05905.1"/>
    </source>
</evidence>
<dbReference type="Pfam" id="PF14329">
    <property type="entry name" value="DUF4386"/>
    <property type="match status" value="1"/>
</dbReference>
<feature type="transmembrane region" description="Helical" evidence="1">
    <location>
        <begin position="167"/>
        <end position="190"/>
    </location>
</feature>
<reference evidence="2 3" key="1">
    <citation type="journal article" date="2014" name="J. Microbiol.">
        <title>Diaminobutyricibacter tongyongensis gen. nov., sp. nov. and Homoserinibacter gongjuensis gen. nov., sp. nov. belong to the family Microbacteriaceae.</title>
        <authorList>
            <person name="Kim S.J."/>
            <person name="Ahn J.H."/>
            <person name="Weon H.Y."/>
            <person name="Hamada M."/>
            <person name="Suzuki K."/>
            <person name="Kwon S.W."/>
        </authorList>
    </citation>
    <scope>NUCLEOTIDE SEQUENCE [LARGE SCALE GENOMIC DNA]</scope>
    <source>
        <strain evidence="2 3">NBRC 108724</strain>
    </source>
</reference>
<proteinExistence type="predicted"/>
<name>A0A6L9XXD4_9MICO</name>
<protein>
    <submittedName>
        <fullName evidence="2">DUF4386 domain-containing protein</fullName>
    </submittedName>
</protein>
<feature type="transmembrane region" description="Helical" evidence="1">
    <location>
        <begin position="85"/>
        <end position="108"/>
    </location>
</feature>
<keyword evidence="1" id="KW-0472">Membrane</keyword>
<dbReference type="Proteomes" id="UP000474967">
    <property type="component" value="Unassembled WGS sequence"/>
</dbReference>
<organism evidence="2 3">
    <name type="scientific">Leifsonia tongyongensis</name>
    <dbReference type="NCBI Taxonomy" id="1268043"/>
    <lineage>
        <taxon>Bacteria</taxon>
        <taxon>Bacillati</taxon>
        <taxon>Actinomycetota</taxon>
        <taxon>Actinomycetes</taxon>
        <taxon>Micrococcales</taxon>
        <taxon>Microbacteriaceae</taxon>
        <taxon>Leifsonia</taxon>
    </lineage>
</organism>
<accession>A0A6L9XXD4</accession>
<feature type="transmembrane region" description="Helical" evidence="1">
    <location>
        <begin position="48"/>
        <end position="73"/>
    </location>
</feature>
<sequence length="247" mass="25385">MTSTSRTALIAGVLFLITIVFSIPAALMYGPLLTDPRYITGPGADTQIALAAFMELIVAAANIGTAVVLFPILRRQSEALSLAYVACRIVESTMIVVGVVSILSVVALRQTFAAGGADATSFVAAGQALVALHGATFLIGPGLLAGLGNGLLLGYLMYRTGLVPRPLVWLGLIGGPVVFLSGVANLFGLYSQVSVWSGVATILEFLWETSLAIYLIVKGFRAVPILDAVAGGASGAEHPVATRGVAA</sequence>
<feature type="transmembrane region" description="Helical" evidence="1">
    <location>
        <begin position="7"/>
        <end position="28"/>
    </location>
</feature>
<feature type="transmembrane region" description="Helical" evidence="1">
    <location>
        <begin position="196"/>
        <end position="217"/>
    </location>
</feature>
<dbReference type="EMBL" id="JAAGWY010000002">
    <property type="protein sequence ID" value="NEN05905.1"/>
    <property type="molecule type" value="Genomic_DNA"/>
</dbReference>
<keyword evidence="1" id="KW-1133">Transmembrane helix</keyword>
<dbReference type="AlphaFoldDB" id="A0A6L9XXD4"/>
<dbReference type="RefSeq" id="WP_163289300.1">
    <property type="nucleotide sequence ID" value="NZ_JAAGWY010000002.1"/>
</dbReference>